<keyword evidence="3" id="KW-1185">Reference proteome</keyword>
<dbReference type="PANTHER" id="PTHR38593:SF1">
    <property type="entry name" value="BLR2558 PROTEIN"/>
    <property type="match status" value="1"/>
</dbReference>
<dbReference type="InterPro" id="IPR025419">
    <property type="entry name" value="DUF4142"/>
</dbReference>
<organism evidence="2 3">
    <name type="scientific">Parapedobacter composti</name>
    <dbReference type="NCBI Taxonomy" id="623281"/>
    <lineage>
        <taxon>Bacteria</taxon>
        <taxon>Pseudomonadati</taxon>
        <taxon>Bacteroidota</taxon>
        <taxon>Sphingobacteriia</taxon>
        <taxon>Sphingobacteriales</taxon>
        <taxon>Sphingobacteriaceae</taxon>
        <taxon>Parapedobacter</taxon>
    </lineage>
</organism>
<name>A0A1I1IGW1_9SPHI</name>
<protein>
    <submittedName>
        <fullName evidence="2">Putative membrane protein</fullName>
    </submittedName>
</protein>
<dbReference type="PANTHER" id="PTHR38593">
    <property type="entry name" value="BLR2558 PROTEIN"/>
    <property type="match status" value="1"/>
</dbReference>
<accession>A0A1I1IGW1</accession>
<dbReference type="Gene3D" id="1.20.1260.10">
    <property type="match status" value="1"/>
</dbReference>
<evidence type="ECO:0000259" key="1">
    <source>
        <dbReference type="Pfam" id="PF13628"/>
    </source>
</evidence>
<dbReference type="InterPro" id="IPR012347">
    <property type="entry name" value="Ferritin-like"/>
</dbReference>
<dbReference type="STRING" id="623281.SAMN05421747_10958"/>
<evidence type="ECO:0000313" key="2">
    <source>
        <dbReference type="EMBL" id="SFC35435.1"/>
    </source>
</evidence>
<dbReference type="Proteomes" id="UP000199577">
    <property type="component" value="Unassembled WGS sequence"/>
</dbReference>
<dbReference type="EMBL" id="FOLL01000009">
    <property type="protein sequence ID" value="SFC35435.1"/>
    <property type="molecule type" value="Genomic_DNA"/>
</dbReference>
<feature type="domain" description="DUF4142" evidence="1">
    <location>
        <begin position="39"/>
        <end position="176"/>
    </location>
</feature>
<reference evidence="2 3" key="1">
    <citation type="submission" date="2016-10" db="EMBL/GenBank/DDBJ databases">
        <authorList>
            <person name="de Groot N.N."/>
        </authorList>
    </citation>
    <scope>NUCLEOTIDE SEQUENCE [LARGE SCALE GENOMIC DNA]</scope>
    <source>
        <strain evidence="2 3">DSM 22900</strain>
    </source>
</reference>
<gene>
    <name evidence="2" type="ORF">SAMN05421747_10958</name>
</gene>
<sequence length="182" mass="20568">MFMTMEKRMRMNVVWLMLPCAVFTMSCNDDDGNGRERMQNQEFVTMAASSNRFEIEAGELASEQGADERVIAFGNHMVMDHGAAATQLTVLATAKGWNIPDDMLEREREMLEELMTLEGAAFDRAFARMMVTSHEQAVALFERASGQDGVFDDDLRAWAAGKLPTLREHLEEARELDEQINP</sequence>
<dbReference type="PROSITE" id="PS51257">
    <property type="entry name" value="PROKAR_LIPOPROTEIN"/>
    <property type="match status" value="1"/>
</dbReference>
<dbReference type="AlphaFoldDB" id="A0A1I1IGW1"/>
<evidence type="ECO:0000313" key="3">
    <source>
        <dbReference type="Proteomes" id="UP000199577"/>
    </source>
</evidence>
<dbReference type="Pfam" id="PF13628">
    <property type="entry name" value="DUF4142"/>
    <property type="match status" value="1"/>
</dbReference>
<proteinExistence type="predicted"/>